<proteinExistence type="predicted"/>
<accession>A0ABS4HA69</accession>
<sequence length="181" mass="21453">MKKRFTVTIAIVALLLFIVVVNYSTEESVKQEKPMEKVLSIDEINAKYEKREEEKQQLIITAINNIVLEEFKKKYELNLDDYKFKGMDTFSEKFLTTLFPKHGYHPRYTFAYIQEKRGYILDKNPNSGENRLLVISKRNNQWKMTKQKKIIGEQYAQGFISSIVKDVRKKYKTDTNDEGEF</sequence>
<dbReference type="Proteomes" id="UP001519328">
    <property type="component" value="Unassembled WGS sequence"/>
</dbReference>
<name>A0ABS4HA69_9BACI</name>
<evidence type="ECO:0000313" key="2">
    <source>
        <dbReference type="Proteomes" id="UP001519328"/>
    </source>
</evidence>
<evidence type="ECO:0008006" key="3">
    <source>
        <dbReference type="Google" id="ProtNLM"/>
    </source>
</evidence>
<reference evidence="1 2" key="1">
    <citation type="submission" date="2021-03" db="EMBL/GenBank/DDBJ databases">
        <title>Genomic Encyclopedia of Type Strains, Phase IV (KMG-IV): sequencing the most valuable type-strain genomes for metagenomic binning, comparative biology and taxonomic classification.</title>
        <authorList>
            <person name="Goeker M."/>
        </authorList>
    </citation>
    <scope>NUCLEOTIDE SEQUENCE [LARGE SCALE GENOMIC DNA]</scope>
    <source>
        <strain evidence="1 2">DSM 21085</strain>
    </source>
</reference>
<dbReference type="EMBL" id="JAGGKK010000001">
    <property type="protein sequence ID" value="MBP1947549.1"/>
    <property type="molecule type" value="Genomic_DNA"/>
</dbReference>
<protein>
    <recommendedName>
        <fullName evidence="3">DUF3993 domain-containing protein</fullName>
    </recommendedName>
</protein>
<gene>
    <name evidence="1" type="ORF">J2Z82_000472</name>
</gene>
<evidence type="ECO:0000313" key="1">
    <source>
        <dbReference type="EMBL" id="MBP1947549.1"/>
    </source>
</evidence>
<comment type="caution">
    <text evidence="1">The sequence shown here is derived from an EMBL/GenBank/DDBJ whole genome shotgun (WGS) entry which is preliminary data.</text>
</comment>
<organism evidence="1 2">
    <name type="scientific">Virgibacillus litoralis</name>
    <dbReference type="NCBI Taxonomy" id="578221"/>
    <lineage>
        <taxon>Bacteria</taxon>
        <taxon>Bacillati</taxon>
        <taxon>Bacillota</taxon>
        <taxon>Bacilli</taxon>
        <taxon>Bacillales</taxon>
        <taxon>Bacillaceae</taxon>
        <taxon>Virgibacillus</taxon>
    </lineage>
</organism>
<dbReference type="RefSeq" id="WP_209479156.1">
    <property type="nucleotide sequence ID" value="NZ_JAGGKK010000001.1"/>
</dbReference>
<keyword evidence="2" id="KW-1185">Reference proteome</keyword>